<evidence type="ECO:0000313" key="1">
    <source>
        <dbReference type="EMBL" id="CAG8470552.1"/>
    </source>
</evidence>
<accession>A0ACA9KGF9</accession>
<reference evidence="1" key="1">
    <citation type="submission" date="2021-06" db="EMBL/GenBank/DDBJ databases">
        <authorList>
            <person name="Kallberg Y."/>
            <person name="Tangrot J."/>
            <person name="Rosling A."/>
        </authorList>
    </citation>
    <scope>NUCLEOTIDE SEQUENCE</scope>
    <source>
        <strain evidence="1">AU212A</strain>
    </source>
</reference>
<gene>
    <name evidence="1" type="ORF">SCALOS_LOCUS2008</name>
</gene>
<comment type="caution">
    <text evidence="1">The sequence shown here is derived from an EMBL/GenBank/DDBJ whole genome shotgun (WGS) entry which is preliminary data.</text>
</comment>
<dbReference type="EMBL" id="CAJVPM010001635">
    <property type="protein sequence ID" value="CAG8470552.1"/>
    <property type="molecule type" value="Genomic_DNA"/>
</dbReference>
<proteinExistence type="predicted"/>
<dbReference type="Proteomes" id="UP000789860">
    <property type="component" value="Unassembled WGS sequence"/>
</dbReference>
<name>A0ACA9KGF9_9GLOM</name>
<keyword evidence="2" id="KW-1185">Reference proteome</keyword>
<organism evidence="1 2">
    <name type="scientific">Scutellospora calospora</name>
    <dbReference type="NCBI Taxonomy" id="85575"/>
    <lineage>
        <taxon>Eukaryota</taxon>
        <taxon>Fungi</taxon>
        <taxon>Fungi incertae sedis</taxon>
        <taxon>Mucoromycota</taxon>
        <taxon>Glomeromycotina</taxon>
        <taxon>Glomeromycetes</taxon>
        <taxon>Diversisporales</taxon>
        <taxon>Gigasporaceae</taxon>
        <taxon>Scutellospora</taxon>
    </lineage>
</organism>
<evidence type="ECO:0000313" key="2">
    <source>
        <dbReference type="Proteomes" id="UP000789860"/>
    </source>
</evidence>
<sequence length="1284" mass="148488">TTEGSQYQKLRRLHFPTYSGTQKDYYKNLAYTKKKRNEIFNSMKPETVSKQVSMLRQYRVGELPDIEIKCSDIIGPLQALAHRDLDISRILFSTLFVSIYDITGDNTIMDVNKQNSYTNSMSQHIQSIFNATTSYFPPLISSCLRICYEIPDIKLDPLSIRKASEISSTESMGIRLIEQYLIQIPKQRESKRKRTSNTGLVAESKQPWIELAHLYKSIDSNDVYKSIHENYIAHNQYTKDALNAELIGDYASACQFYLQALSTVEDADDAEITVWEEGRFECFEKLSKWDDLAETVCVDIDNDLDKLWDQDYQYPYLQYFMHSLFKLAHGDNDVIHRDMFFDFVDRALSDSERKSFLTAQYPIARGDTEQAFYYIRKAYDSFLFAWSTLHPLASSTRLSKLTSLQEVVEMEEYLNFSQSSEKSEIYEKLISQWKNRYPSKRLDPSNSWDDIITNRHSLLDAMNKLLQGDKHFIDIKSSLERDGLLKMASAARVQGNFEVARVCLNKTRQFKLDDQNELTYYQLKLNLQEALTTVSVKNKLNILLAMTDEFKKVQISDIETNIKNHVTESETYITLAAILDNEENWDISRSIQNNKTRFMHDGYNLLKGAAAQAALHLRPLKRAKIYVKFAKFCDYYLRNLESADENQKTISFDSGSFASTVVQYVLRAMEICSKEASELFPRLLQIISIYDNTQSTFKQMVSSFGPVWKFIRWIPQIVAILDKPIAECVFPILLNLAEQYPKSLYYPLKISSEHYNFDEKSEESEISKSRVQKLKQIIKCEMTDTLIAELQRLVDSEIHFENWIKSIYTKETDQYEEIKESFQRMKSFLLDAQNTRIDGSKLARFNQIEFRAKVWDYYIKNIKRGGDKKPSSVANLLKSYSQWLADFSSSNYDEEIEIPGQYDGLGIPDPSRHVKIAYFDQKVLILMSLRKPKKITIVGTDGKEYPFLVKGGEDLRLDQRVQQLFTVMNELMRKDYFCSQRKIELITYKIVPITGSLGIIEWINHTKPLRSFIEKELSNVSSIGNSQQEHDTWVNEHKALYKLAASPEVHLAIRNEFVKNLAAINICGYLIGIGDRHLENYLIDLTKGSLISIDFGHAFGSATETLGVPELIPFRLTKQFESLMEPLGSQGLLEYPMTKIMQTMQAHKDILLNAMEIFVKEPLLDWQTRARSQARQQKNEGSNEIDESSQSSEWYPRHKLDIARRKLEGENPAYLVCEELVFGHSKKGFINSIQKIAKGDSEHNIRACVPQKCSNVKEQVECLIDLATDPVVLGIMWVGWISWL</sequence>
<feature type="non-terminal residue" evidence="1">
    <location>
        <position position="1"/>
    </location>
</feature>
<protein>
    <submittedName>
        <fullName evidence="1">4251_t:CDS:1</fullName>
    </submittedName>
</protein>